<evidence type="ECO:0000256" key="11">
    <source>
        <dbReference type="ARBA" id="ARBA00030126"/>
    </source>
</evidence>
<dbReference type="InterPro" id="IPR027806">
    <property type="entry name" value="HARBI1_dom"/>
</dbReference>
<dbReference type="EnsemblMetazoa" id="G7572.4">
    <property type="protein sequence ID" value="G7572.4:cds"/>
    <property type="gene ID" value="G7572"/>
</dbReference>
<dbReference type="Pfam" id="PF13359">
    <property type="entry name" value="DDE_Tnp_4"/>
    <property type="match status" value="1"/>
</dbReference>
<dbReference type="AlphaFoldDB" id="A0A8W8NU64"/>
<evidence type="ECO:0000256" key="4">
    <source>
        <dbReference type="ARBA" id="ARBA00006958"/>
    </source>
</evidence>
<proteinExistence type="inferred from homology"/>
<evidence type="ECO:0000256" key="12">
    <source>
        <dbReference type="ARBA" id="ARBA00045850"/>
    </source>
</evidence>
<dbReference type="GO" id="GO:0016787">
    <property type="term" value="F:hydrolase activity"/>
    <property type="evidence" value="ECO:0007669"/>
    <property type="project" value="UniProtKB-KW"/>
</dbReference>
<keyword evidence="7" id="KW-0540">Nuclease</keyword>
<evidence type="ECO:0000313" key="14">
    <source>
        <dbReference type="EnsemblMetazoa" id="G7572.3:cds"/>
    </source>
</evidence>
<accession>A0A8W8NU64</accession>
<evidence type="ECO:0000256" key="10">
    <source>
        <dbReference type="ARBA" id="ARBA00023242"/>
    </source>
</evidence>
<keyword evidence="10" id="KW-0539">Nucleus</keyword>
<dbReference type="InterPro" id="IPR026103">
    <property type="entry name" value="HARBI1_animal"/>
</dbReference>
<evidence type="ECO:0000256" key="5">
    <source>
        <dbReference type="ARBA" id="ARBA00015519"/>
    </source>
</evidence>
<dbReference type="EnsemblMetazoa" id="G7572.3">
    <property type="protein sequence ID" value="G7572.3:cds"/>
    <property type="gene ID" value="G7572"/>
</dbReference>
<keyword evidence="8" id="KW-0479">Metal-binding</keyword>
<evidence type="ECO:0000256" key="6">
    <source>
        <dbReference type="ARBA" id="ARBA00022490"/>
    </source>
</evidence>
<keyword evidence="15" id="KW-1185">Reference proteome</keyword>
<evidence type="ECO:0000256" key="7">
    <source>
        <dbReference type="ARBA" id="ARBA00022722"/>
    </source>
</evidence>
<evidence type="ECO:0000256" key="8">
    <source>
        <dbReference type="ARBA" id="ARBA00022723"/>
    </source>
</evidence>
<dbReference type="GO" id="GO:0046872">
    <property type="term" value="F:metal ion binding"/>
    <property type="evidence" value="ECO:0007669"/>
    <property type="project" value="UniProtKB-KW"/>
</dbReference>
<comment type="function">
    <text evidence="12">Transposase-derived protein that may have nuclease activity. Does not have transposase activity.</text>
</comment>
<dbReference type="PANTHER" id="PTHR22930">
    <property type="match status" value="1"/>
</dbReference>
<sequence>MMKVNICRKYRICVSGFPNVVGCVDGTQIKIKAPNVNEGEYVNRKGFHSLNVQMVCGPDFCITNVVAKWPGSVHDSRIFKESVLCREFENGHIQGMLLGDSGYSLKTYLMTPYLNPTEAHMQRYNTAHCRTRVLIEQTFGILKRRFSCLHSELRLSPQRACVAVVACCVLHNIGINRGDIISNSDDNDLNVAEDVIDGVVDMGGNGKTVRDHIARNHF</sequence>
<dbReference type="GO" id="GO:0005737">
    <property type="term" value="C:cytoplasm"/>
    <property type="evidence" value="ECO:0007669"/>
    <property type="project" value="UniProtKB-SubCell"/>
</dbReference>
<evidence type="ECO:0000259" key="13">
    <source>
        <dbReference type="Pfam" id="PF13359"/>
    </source>
</evidence>
<name>A0A8W8NU64_MAGGI</name>
<comment type="subcellular location">
    <subcellularLocation>
        <location evidence="3">Cytoplasm</location>
    </subcellularLocation>
    <subcellularLocation>
        <location evidence="2">Nucleus</location>
    </subcellularLocation>
</comment>
<protein>
    <recommendedName>
        <fullName evidence="5">Putative nuclease HARBI1</fullName>
    </recommendedName>
    <alternativeName>
        <fullName evidence="11">Harbinger transposase-derived nuclease</fullName>
    </alternativeName>
</protein>
<dbReference type="PANTHER" id="PTHR22930:SF286">
    <property type="entry name" value="NUCLEASE HARBI1"/>
    <property type="match status" value="1"/>
</dbReference>
<dbReference type="PRINTS" id="PR02086">
    <property type="entry name" value="PUTNUCHARBI1"/>
</dbReference>
<dbReference type="GO" id="GO:0004518">
    <property type="term" value="F:nuclease activity"/>
    <property type="evidence" value="ECO:0007669"/>
    <property type="project" value="UniProtKB-KW"/>
</dbReference>
<dbReference type="GO" id="GO:0005634">
    <property type="term" value="C:nucleus"/>
    <property type="evidence" value="ECO:0007669"/>
    <property type="project" value="UniProtKB-SubCell"/>
</dbReference>
<organism evidence="14 15">
    <name type="scientific">Magallana gigas</name>
    <name type="common">Pacific oyster</name>
    <name type="synonym">Crassostrea gigas</name>
    <dbReference type="NCBI Taxonomy" id="29159"/>
    <lineage>
        <taxon>Eukaryota</taxon>
        <taxon>Metazoa</taxon>
        <taxon>Spiralia</taxon>
        <taxon>Lophotrochozoa</taxon>
        <taxon>Mollusca</taxon>
        <taxon>Bivalvia</taxon>
        <taxon>Autobranchia</taxon>
        <taxon>Pteriomorphia</taxon>
        <taxon>Ostreida</taxon>
        <taxon>Ostreoidea</taxon>
        <taxon>Ostreidae</taxon>
        <taxon>Magallana</taxon>
    </lineage>
</organism>
<dbReference type="InterPro" id="IPR045249">
    <property type="entry name" value="HARBI1-like"/>
</dbReference>
<evidence type="ECO:0000256" key="2">
    <source>
        <dbReference type="ARBA" id="ARBA00004123"/>
    </source>
</evidence>
<reference evidence="14" key="1">
    <citation type="submission" date="2022-08" db="UniProtKB">
        <authorList>
            <consortium name="EnsemblMetazoa"/>
        </authorList>
    </citation>
    <scope>IDENTIFICATION</scope>
    <source>
        <strain evidence="14">05x7-T-G4-1.051#20</strain>
    </source>
</reference>
<keyword evidence="6" id="KW-0963">Cytoplasm</keyword>
<dbReference type="Proteomes" id="UP000005408">
    <property type="component" value="Unassembled WGS sequence"/>
</dbReference>
<evidence type="ECO:0000313" key="15">
    <source>
        <dbReference type="Proteomes" id="UP000005408"/>
    </source>
</evidence>
<comment type="similarity">
    <text evidence="4">Belongs to the HARBI1 family.</text>
</comment>
<evidence type="ECO:0000256" key="9">
    <source>
        <dbReference type="ARBA" id="ARBA00022801"/>
    </source>
</evidence>
<evidence type="ECO:0000256" key="3">
    <source>
        <dbReference type="ARBA" id="ARBA00004496"/>
    </source>
</evidence>
<comment type="cofactor">
    <cofactor evidence="1">
        <name>a divalent metal cation</name>
        <dbReference type="ChEBI" id="CHEBI:60240"/>
    </cofactor>
</comment>
<keyword evidence="9" id="KW-0378">Hydrolase</keyword>
<feature type="domain" description="DDE Tnp4" evidence="13">
    <location>
        <begin position="24"/>
        <end position="172"/>
    </location>
</feature>
<evidence type="ECO:0000256" key="1">
    <source>
        <dbReference type="ARBA" id="ARBA00001968"/>
    </source>
</evidence>